<protein>
    <submittedName>
        <fullName evidence="7">Pseudomonapepsin</fullName>
    </submittedName>
</protein>
<dbReference type="PhylomeDB" id="Q6I813"/>
<dbReference type="InterPro" id="IPR030400">
    <property type="entry name" value="Sedolisin_dom"/>
</dbReference>
<evidence type="ECO:0000256" key="1">
    <source>
        <dbReference type="ARBA" id="ARBA00022670"/>
    </source>
</evidence>
<keyword evidence="8" id="KW-1185">Reference proteome</keyword>
<dbReference type="InterPro" id="IPR008969">
    <property type="entry name" value="CarboxyPept-like_regulatory"/>
</dbReference>
<evidence type="ECO:0000256" key="5">
    <source>
        <dbReference type="SAM" id="Phobius"/>
    </source>
</evidence>
<dbReference type="PaxDb" id="273116-14325384"/>
<dbReference type="STRING" id="273116.gene:9381945"/>
<comment type="similarity">
    <text evidence="4">Belongs to the peptidase S8 family.</text>
</comment>
<dbReference type="SUPFAM" id="SSF49464">
    <property type="entry name" value="Carboxypeptidase regulatory domain-like"/>
    <property type="match status" value="1"/>
</dbReference>
<feature type="domain" description="Peptidase S53" evidence="6">
    <location>
        <begin position="175"/>
        <end position="519"/>
    </location>
</feature>
<dbReference type="KEGG" id="tvo:TVG1176557"/>
<keyword evidence="1" id="KW-0645">Protease</keyword>
<evidence type="ECO:0000256" key="4">
    <source>
        <dbReference type="PROSITE-ProRule" id="PRU01240"/>
    </source>
</evidence>
<organism evidence="7 8">
    <name type="scientific">Thermoplasma volcanium (strain ATCC 51530 / DSM 4299 / JCM 9571 / NBRC 15438 / GSS1)</name>
    <dbReference type="NCBI Taxonomy" id="273116"/>
    <lineage>
        <taxon>Archaea</taxon>
        <taxon>Methanobacteriati</taxon>
        <taxon>Thermoplasmatota</taxon>
        <taxon>Thermoplasmata</taxon>
        <taxon>Thermoplasmatales</taxon>
        <taxon>Thermoplasmataceae</taxon>
        <taxon>Thermoplasma</taxon>
    </lineage>
</organism>
<keyword evidence="5" id="KW-0472">Membrane</keyword>
<feature type="transmembrane region" description="Helical" evidence="5">
    <location>
        <begin position="1107"/>
        <end position="1127"/>
    </location>
</feature>
<dbReference type="PIRSF" id="PIRSF032623">
    <property type="entry name" value="Peptidase_SSO2181_prd"/>
    <property type="match status" value="1"/>
</dbReference>
<keyword evidence="3" id="KW-0720">Serine protease</keyword>
<dbReference type="SUPFAM" id="SSF52743">
    <property type="entry name" value="Subtilisin-like"/>
    <property type="match status" value="1"/>
</dbReference>
<dbReference type="eggNOG" id="arCOG03665">
    <property type="taxonomic scope" value="Archaea"/>
</dbReference>
<dbReference type="AlphaFoldDB" id="Q6I813"/>
<dbReference type="CDD" id="cd04056">
    <property type="entry name" value="Peptidases_S53"/>
    <property type="match status" value="1"/>
</dbReference>
<dbReference type="InterPro" id="IPR000209">
    <property type="entry name" value="Peptidase_S8/S53_dom"/>
</dbReference>
<name>Q6I813_THEVO</name>
<dbReference type="PROSITE" id="PS00138">
    <property type="entry name" value="SUBTILASE_SER"/>
    <property type="match status" value="1"/>
</dbReference>
<evidence type="ECO:0000256" key="3">
    <source>
        <dbReference type="ARBA" id="ARBA00022825"/>
    </source>
</evidence>
<dbReference type="PANTHER" id="PTHR14218:SF15">
    <property type="entry name" value="TRIPEPTIDYL-PEPTIDASE 1"/>
    <property type="match status" value="1"/>
</dbReference>
<dbReference type="InterPro" id="IPR050819">
    <property type="entry name" value="Tripeptidyl-peptidase_I"/>
</dbReference>
<feature type="transmembrane region" description="Helical" evidence="5">
    <location>
        <begin position="50"/>
        <end position="73"/>
    </location>
</feature>
<dbReference type="GO" id="GO:0008240">
    <property type="term" value="F:tripeptidyl-peptidase activity"/>
    <property type="evidence" value="ECO:0007669"/>
    <property type="project" value="TreeGrafter"/>
</dbReference>
<dbReference type="InterPro" id="IPR017001">
    <property type="entry name" value="Pept_S53_physarolisin-II_arc"/>
</dbReference>
<evidence type="ECO:0000256" key="2">
    <source>
        <dbReference type="ARBA" id="ARBA00022801"/>
    </source>
</evidence>
<dbReference type="PROSITE" id="PS51892">
    <property type="entry name" value="SUBTILASE"/>
    <property type="match status" value="1"/>
</dbReference>
<dbReference type="InterPro" id="IPR036852">
    <property type="entry name" value="Peptidase_S8/S53_dom_sf"/>
</dbReference>
<dbReference type="InterPro" id="IPR023828">
    <property type="entry name" value="Peptidase_S8_Ser-AS"/>
</dbReference>
<dbReference type="HOGENOM" id="CLU_286786_0_0_2"/>
<dbReference type="Proteomes" id="UP000001017">
    <property type="component" value="Chromosome"/>
</dbReference>
<comment type="caution">
    <text evidence="4">Lacks conserved residue(s) required for the propagation of feature annotation.</text>
</comment>
<gene>
    <name evidence="7" type="ORF">TVG1176557</name>
</gene>
<dbReference type="Gene3D" id="3.40.50.200">
    <property type="entry name" value="Peptidase S8/S53 domain"/>
    <property type="match status" value="1"/>
</dbReference>
<evidence type="ECO:0000259" key="6">
    <source>
        <dbReference type="PROSITE" id="PS51695"/>
    </source>
</evidence>
<proteinExistence type="inferred from homology"/>
<dbReference type="PANTHER" id="PTHR14218">
    <property type="entry name" value="PROTEASE S8 TRIPEPTIDYL PEPTIDASE I CLN2"/>
    <property type="match status" value="1"/>
</dbReference>
<evidence type="ECO:0000313" key="7">
    <source>
        <dbReference type="EMBL" id="BAB60288.1"/>
    </source>
</evidence>
<reference evidence="7 8" key="2">
    <citation type="journal article" date="2000" name="Proc. Natl. Acad. Sci. U.S.A.">
        <title>Archaeal adaptation to higher temperatures revealed by genomic sequence of Thermoplasma volcanium.</title>
        <authorList>
            <person name="Kawashima T."/>
            <person name="Amano N."/>
            <person name="Koike H."/>
            <person name="Makino S."/>
            <person name="Higuchi S."/>
            <person name="Kawashima-Ohya Y."/>
            <person name="Watanabe K."/>
            <person name="Yamazaki M."/>
            <person name="Kanehori K."/>
            <person name="Kawamoto T."/>
            <person name="Nunoshiba T."/>
            <person name="Yamamoto Y."/>
            <person name="Aramaki H."/>
            <person name="Makino K."/>
            <person name="Suzuki M."/>
        </authorList>
    </citation>
    <scope>NUCLEOTIDE SEQUENCE [LARGE SCALE GENOMIC DNA]</scope>
    <source>
        <strain evidence="8">ATCC 51530 / DSM 4299 / JCM 9571 / NBRC 15438 / GSS1</strain>
    </source>
</reference>
<keyword evidence="2" id="KW-0378">Hydrolase</keyword>
<dbReference type="GO" id="GO:0006508">
    <property type="term" value="P:proteolysis"/>
    <property type="evidence" value="ECO:0007669"/>
    <property type="project" value="UniProtKB-KW"/>
</dbReference>
<accession>Q6I813</accession>
<reference evidence="7 8" key="1">
    <citation type="journal article" date="1999" name="Proc. Jpn. Acad.">
        <title>Determination of the complete genomic DNA sequence of Thermoplasma volvanium GSS1.</title>
        <authorList>
            <person name="Kawashima T."/>
            <person name="Yamamoto Y."/>
            <person name="Aramaki H."/>
            <person name="Nunoshiba T."/>
            <person name="Kawamoto T."/>
            <person name="Watanabe K."/>
            <person name="Yamazaki M."/>
            <person name="Kanehori K."/>
            <person name="Amano N."/>
            <person name="Ohya Y."/>
            <person name="Makino K."/>
            <person name="Suzuki M."/>
        </authorList>
    </citation>
    <scope>NUCLEOTIDE SEQUENCE [LARGE SCALE GENOMIC DNA]</scope>
    <source>
        <strain evidence="8">ATCC 51530 / DSM 4299 / JCM 9571 / NBRC 15438 / GSS1</strain>
    </source>
</reference>
<dbReference type="EMBL" id="BA000011">
    <property type="protein sequence ID" value="BAB60288.1"/>
    <property type="molecule type" value="Genomic_DNA"/>
</dbReference>
<dbReference type="Pfam" id="PF00082">
    <property type="entry name" value="Peptidase_S8"/>
    <property type="match status" value="1"/>
</dbReference>
<sequence>MLLMQGDRYPWICNISQTTVLTSLQTQSHASISDNNINYICNMLGMNSRYYIALGIAAFLIVISFSGISLYHLRETQQNHNVNYITDLNKNYNAGYNGILIYSDNGLAEEILNSLNILYNKYGNLLIPENISNRSLSNLESVLNTVGVEYQSLPTNLSFTPYVYATPLQQGNPVVYYPAQIYKAYSYGWDIAHGINGKGETIAIIDAYGDPFLNYDLNAFDSITGLPPANISVIYLDGAGAQYNEHWAQETSLDVEWAHVSAPLAKIILVVSPNDSVLSLTAAVAYVIQNIKTSVISLSWGIAENQLPISQIELMNSMYLNATKKGITIVAASGDYGAYDNTKNLTVNFPASSPYVLGVGGTSLFLSNGIFRQSAWGGTSSQGSFGSGGGFSSFPRPYWQIAPGYNSTYRGVPDVSMIANPNTGVLMISGAKAYDAGGTSLAAPLWAGVIAMMDQYDNTTLGLVNPILYQLSNTPLYNSTFTQITTGYNGYYSAAPGWNPVTGLGTPIVSNLINASRSLLEPFGTAAIIHSPAEKIMTSVGAKNTNGTYIFAGYLLNDQNFIKFGVYSNKTSSSIVYMISYNGNTFSKVEASLKPVTSYFNFSISLYYNNGSFYGTFNQNTYDLRYFLPNYGSMLPGVGVEMIGSYDNITNLSVEFKNVTLGNFPISYFNVTQYRFSEIGSQYDSLGIGIRGNNLTVSRFISFDLYLTDVSTEPFIQYTIGYHYPYELSLSLSNNKTTQFYLNGKKVSQSLQLSTNGTYEVNTTYNGKNLSTYIFIPKIFLLRVNLGVVDGYSPNYAYVLIDNIYAFNVTNGTYAYILAGINTLLIKSPEFYENNTKLNINSNASIRINLIPYSAVLSVYLFPANAKLTSNKGNFVFKDGYFIARFEPGNITIKASYQGFQPYEVNISLTPGSKSQIQIVLVPSANESEIEGKVEDGVFKFNVSDVEVNISGIKAYTNGTGYYYIFTNLSNGTVTFYRDIYSPYEYNFSVRKPSIIYLNVDLFPANVSISSLFVPRITNILPFLFSITYVTWNPYKGNDFGAYEILVSKSSNMSDPTEMLITDQDQTSAFILGTIPGHNYYIQEILRLNNGQFYQSNKIVVSYTNPVYLGVNLAILLGILIYIYLAIKIIFRRRKNYSD</sequence>
<evidence type="ECO:0000313" key="8">
    <source>
        <dbReference type="Proteomes" id="UP000001017"/>
    </source>
</evidence>
<keyword evidence="5" id="KW-0812">Transmembrane</keyword>
<dbReference type="PROSITE" id="PS51695">
    <property type="entry name" value="SEDOLISIN"/>
    <property type="match status" value="1"/>
</dbReference>
<dbReference type="GO" id="GO:0004252">
    <property type="term" value="F:serine-type endopeptidase activity"/>
    <property type="evidence" value="ECO:0007669"/>
    <property type="project" value="InterPro"/>
</dbReference>
<keyword evidence="5" id="KW-1133">Transmembrane helix</keyword>